<reference evidence="2" key="1">
    <citation type="submission" date="2018-12" db="EMBL/GenBank/DDBJ databases">
        <authorList>
            <person name="Jadhav K."/>
            <person name="Kushwaha B."/>
            <person name="Jadhav I."/>
        </authorList>
    </citation>
    <scope>NUCLEOTIDE SEQUENCE [LARGE SCALE GENOMIC DNA]</scope>
    <source>
        <strain evidence="2">SBS 10</strain>
    </source>
</reference>
<feature type="region of interest" description="Disordered" evidence="1">
    <location>
        <begin position="62"/>
        <end position="82"/>
    </location>
</feature>
<proteinExistence type="predicted"/>
<name>A0A3S0NE91_9GAMM</name>
<evidence type="ECO:0000256" key="1">
    <source>
        <dbReference type="SAM" id="MobiDB-lite"/>
    </source>
</evidence>
<evidence type="ECO:0000313" key="2">
    <source>
        <dbReference type="EMBL" id="RUA22779.1"/>
    </source>
</evidence>
<gene>
    <name evidence="2" type="ORF">DSL92_04140</name>
</gene>
<dbReference type="AlphaFoldDB" id="A0A3S0NE91"/>
<organism evidence="2">
    <name type="scientific">Billgrantia gudaonensis</name>
    <dbReference type="NCBI Taxonomy" id="376427"/>
    <lineage>
        <taxon>Bacteria</taxon>
        <taxon>Pseudomonadati</taxon>
        <taxon>Pseudomonadota</taxon>
        <taxon>Gammaproteobacteria</taxon>
        <taxon>Oceanospirillales</taxon>
        <taxon>Halomonadaceae</taxon>
        <taxon>Billgrantia</taxon>
    </lineage>
</organism>
<accession>A0A3S0NE91</accession>
<comment type="caution">
    <text evidence="2">The sequence shown here is derived from an EMBL/GenBank/DDBJ whole genome shotgun (WGS) entry which is preliminary data.</text>
</comment>
<dbReference type="EMBL" id="RXHI01000010">
    <property type="protein sequence ID" value="RUA22779.1"/>
    <property type="molecule type" value="Genomic_DNA"/>
</dbReference>
<protein>
    <submittedName>
        <fullName evidence="2">Uncharacterized protein</fullName>
    </submittedName>
</protein>
<sequence>MQCHSLFGCRREFSTYGSANACSRCPWLRRLTVDFQAILAGTGTQRDAYGICRRAHWHERRTATSGSHAHNARSPVYDLAGR</sequence>